<keyword evidence="10" id="KW-1185">Reference proteome</keyword>
<dbReference type="Pfam" id="PF00672">
    <property type="entry name" value="HAMP"/>
    <property type="match status" value="1"/>
</dbReference>
<dbReference type="RefSeq" id="WP_210087217.1">
    <property type="nucleotide sequence ID" value="NZ_JAGGKG010000001.1"/>
</dbReference>
<protein>
    <submittedName>
        <fullName evidence="9">Two-component system sensor histidine kinase YesM</fullName>
        <ecNumber evidence="9">2.7.13.3</ecNumber>
    </submittedName>
</protein>
<dbReference type="Proteomes" id="UP001519272">
    <property type="component" value="Unassembled WGS sequence"/>
</dbReference>
<organism evidence="9 10">
    <name type="scientific">Paenibacillus turicensis</name>
    <dbReference type="NCBI Taxonomy" id="160487"/>
    <lineage>
        <taxon>Bacteria</taxon>
        <taxon>Bacillati</taxon>
        <taxon>Bacillota</taxon>
        <taxon>Bacilli</taxon>
        <taxon>Bacillales</taxon>
        <taxon>Paenibacillaceae</taxon>
        <taxon>Paenibacillus</taxon>
    </lineage>
</organism>
<sequence>MSYRTNLFSKMMILILIMLIPVLILYWYSNYKTTAVLQAELNRSNSTQLEFFQNQVNTNIELLSSWPNLLIHDPDIASFRRIYMDSKYFNLDTINLVKRIQNKLSIQESSSHWTTKLYLYSPSLGRSVTERGANFYDPASLRGEMKRGWNVHKQKETGASGEITEEVNGKNESFIFSWMTSFPYWINDPATNADTLIKLEFSSSNISDMLDKFKDDGRHDPFYFLEGTGIIYNRSSNQELIKQIMKQLDESKLGEGDHHTVVVDGEPYMVNTVKSKTLGWYLIDYMPLSSILQPIHQSNLFFYCSMIFVLLTSSLVAYWLYVQVQVPMKQLIWGFQRLKKGDYAVRIQVKGKNEFSFLAARFNMMVEQIQQLFEHVYLEQIHVREAKLKQLQSQINPHFFYNCFSFITSMAKLGRSDAVVAMSHNLSRYYRYTTRQERDQVPLQEEIEFVTCYLEIQQMRMQRICFTIDLSEEMKRQHVPPLIVQPLVENAVIHGIEQDGEAGEIKITGVERDGWMYLSVEDDGEGMDQQAIVNLMSKLKGTMDGEMGCGLWNVNQRLQLKYNEQAGISIYSSSLGGLSVTLCWPVGLDVIEDSNMNKDVNGFD</sequence>
<dbReference type="Gene3D" id="6.10.340.10">
    <property type="match status" value="1"/>
</dbReference>
<dbReference type="EC" id="2.7.13.3" evidence="9"/>
<keyword evidence="4 9" id="KW-0808">Transferase</keyword>
<dbReference type="Pfam" id="PF02518">
    <property type="entry name" value="HATPase_c"/>
    <property type="match status" value="1"/>
</dbReference>
<dbReference type="EMBL" id="JAGGKG010000001">
    <property type="protein sequence ID" value="MBP1903512.1"/>
    <property type="molecule type" value="Genomic_DNA"/>
</dbReference>
<evidence type="ECO:0000256" key="5">
    <source>
        <dbReference type="ARBA" id="ARBA00022777"/>
    </source>
</evidence>
<evidence type="ECO:0000256" key="7">
    <source>
        <dbReference type="SAM" id="Phobius"/>
    </source>
</evidence>
<name>A0ABS4FLQ9_9BACL</name>
<evidence type="ECO:0000259" key="8">
    <source>
        <dbReference type="PROSITE" id="PS50885"/>
    </source>
</evidence>
<comment type="subcellular location">
    <subcellularLocation>
        <location evidence="1">Cell membrane</location>
        <topology evidence="1">Multi-pass membrane protein</topology>
    </subcellularLocation>
</comment>
<keyword evidence="6 7" id="KW-0472">Membrane</keyword>
<dbReference type="SUPFAM" id="SSF158472">
    <property type="entry name" value="HAMP domain-like"/>
    <property type="match status" value="1"/>
</dbReference>
<dbReference type="CDD" id="cd06225">
    <property type="entry name" value="HAMP"/>
    <property type="match status" value="1"/>
</dbReference>
<evidence type="ECO:0000256" key="2">
    <source>
        <dbReference type="ARBA" id="ARBA00022475"/>
    </source>
</evidence>
<keyword evidence="2" id="KW-1003">Cell membrane</keyword>
<dbReference type="InterPro" id="IPR003660">
    <property type="entry name" value="HAMP_dom"/>
</dbReference>
<keyword evidence="7" id="KW-0812">Transmembrane</keyword>
<dbReference type="Gene3D" id="3.30.565.10">
    <property type="entry name" value="Histidine kinase-like ATPase, C-terminal domain"/>
    <property type="match status" value="1"/>
</dbReference>
<comment type="caution">
    <text evidence="9">The sequence shown here is derived from an EMBL/GenBank/DDBJ whole genome shotgun (WGS) entry which is preliminary data.</text>
</comment>
<evidence type="ECO:0000256" key="6">
    <source>
        <dbReference type="ARBA" id="ARBA00023136"/>
    </source>
</evidence>
<dbReference type="PANTHER" id="PTHR34220">
    <property type="entry name" value="SENSOR HISTIDINE KINASE YPDA"/>
    <property type="match status" value="1"/>
</dbReference>
<proteinExistence type="predicted"/>
<dbReference type="SUPFAM" id="SSF55874">
    <property type="entry name" value="ATPase domain of HSP90 chaperone/DNA topoisomerase II/histidine kinase"/>
    <property type="match status" value="1"/>
</dbReference>
<evidence type="ECO:0000256" key="1">
    <source>
        <dbReference type="ARBA" id="ARBA00004651"/>
    </source>
</evidence>
<dbReference type="SMART" id="SM00304">
    <property type="entry name" value="HAMP"/>
    <property type="match status" value="1"/>
</dbReference>
<keyword evidence="5 9" id="KW-0418">Kinase</keyword>
<dbReference type="InterPro" id="IPR010559">
    <property type="entry name" value="Sig_transdc_His_kin_internal"/>
</dbReference>
<dbReference type="InterPro" id="IPR003594">
    <property type="entry name" value="HATPase_dom"/>
</dbReference>
<feature type="domain" description="HAMP" evidence="8">
    <location>
        <begin position="322"/>
        <end position="374"/>
    </location>
</feature>
<dbReference type="GO" id="GO:0004673">
    <property type="term" value="F:protein histidine kinase activity"/>
    <property type="evidence" value="ECO:0007669"/>
    <property type="project" value="UniProtKB-EC"/>
</dbReference>
<gene>
    <name evidence="9" type="ORF">J2Z32_000124</name>
</gene>
<dbReference type="InterPro" id="IPR036890">
    <property type="entry name" value="HATPase_C_sf"/>
</dbReference>
<dbReference type="InterPro" id="IPR050640">
    <property type="entry name" value="Bact_2-comp_sensor_kinase"/>
</dbReference>
<feature type="transmembrane region" description="Helical" evidence="7">
    <location>
        <begin position="7"/>
        <end position="28"/>
    </location>
</feature>
<evidence type="ECO:0000313" key="10">
    <source>
        <dbReference type="Proteomes" id="UP001519272"/>
    </source>
</evidence>
<evidence type="ECO:0000256" key="4">
    <source>
        <dbReference type="ARBA" id="ARBA00022679"/>
    </source>
</evidence>
<dbReference type="PANTHER" id="PTHR34220:SF7">
    <property type="entry name" value="SENSOR HISTIDINE KINASE YPDA"/>
    <property type="match status" value="1"/>
</dbReference>
<accession>A0ABS4FLQ9</accession>
<evidence type="ECO:0000313" key="9">
    <source>
        <dbReference type="EMBL" id="MBP1903512.1"/>
    </source>
</evidence>
<evidence type="ECO:0000256" key="3">
    <source>
        <dbReference type="ARBA" id="ARBA00022553"/>
    </source>
</evidence>
<reference evidence="9 10" key="1">
    <citation type="submission" date="2021-03" db="EMBL/GenBank/DDBJ databases">
        <title>Genomic Encyclopedia of Type Strains, Phase IV (KMG-IV): sequencing the most valuable type-strain genomes for metagenomic binning, comparative biology and taxonomic classification.</title>
        <authorList>
            <person name="Goeker M."/>
        </authorList>
    </citation>
    <scope>NUCLEOTIDE SEQUENCE [LARGE SCALE GENOMIC DNA]</scope>
    <source>
        <strain evidence="9 10">DSM 14349</strain>
    </source>
</reference>
<feature type="transmembrane region" description="Helical" evidence="7">
    <location>
        <begin position="300"/>
        <end position="321"/>
    </location>
</feature>
<dbReference type="Pfam" id="PF06580">
    <property type="entry name" value="His_kinase"/>
    <property type="match status" value="1"/>
</dbReference>
<keyword evidence="3" id="KW-0597">Phosphoprotein</keyword>
<dbReference type="PROSITE" id="PS50885">
    <property type="entry name" value="HAMP"/>
    <property type="match status" value="1"/>
</dbReference>
<keyword evidence="7" id="KW-1133">Transmembrane helix</keyword>